<proteinExistence type="predicted"/>
<evidence type="ECO:0000313" key="1">
    <source>
        <dbReference type="EMBL" id="GAH61082.1"/>
    </source>
</evidence>
<organism evidence="1">
    <name type="scientific">marine sediment metagenome</name>
    <dbReference type="NCBI Taxonomy" id="412755"/>
    <lineage>
        <taxon>unclassified sequences</taxon>
        <taxon>metagenomes</taxon>
        <taxon>ecological metagenomes</taxon>
    </lineage>
</organism>
<dbReference type="EMBL" id="BARU01020218">
    <property type="protein sequence ID" value="GAH61082.1"/>
    <property type="molecule type" value="Genomic_DNA"/>
</dbReference>
<dbReference type="AlphaFoldDB" id="X1GVA5"/>
<reference evidence="1" key="1">
    <citation type="journal article" date="2014" name="Front. Microbiol.">
        <title>High frequency of phylogenetically diverse reductive dehalogenase-homologous genes in deep subseafloor sedimentary metagenomes.</title>
        <authorList>
            <person name="Kawai M."/>
            <person name="Futagami T."/>
            <person name="Toyoda A."/>
            <person name="Takaki Y."/>
            <person name="Nishi S."/>
            <person name="Hori S."/>
            <person name="Arai W."/>
            <person name="Tsubouchi T."/>
            <person name="Morono Y."/>
            <person name="Uchiyama I."/>
            <person name="Ito T."/>
            <person name="Fujiyama A."/>
            <person name="Inagaki F."/>
            <person name="Takami H."/>
        </authorList>
    </citation>
    <scope>NUCLEOTIDE SEQUENCE</scope>
    <source>
        <strain evidence="1">Expedition CK06-06</strain>
    </source>
</reference>
<comment type="caution">
    <text evidence="1">The sequence shown here is derived from an EMBL/GenBank/DDBJ whole genome shotgun (WGS) entry which is preliminary data.</text>
</comment>
<sequence length="286" mass="31612">CFSKGKSIGLYKATEDVVITTALAGEIGPGLIWYEGLPFYWEALISGREIPINEDIYIAPLWMNTSKVNIVGHVDLKVTYPDGTEQTLSATQHQDREMIPGDGTNVVFEPFLSSQEGTYTLVATLTSAGQVLDSVTFALIAIAAVPEVEIVKAYIRKAYPSVSEAYSGWISFTPGGELNLALFGGRIQVGVMIRNPTNTPLRYTPTIYNYHWTGAGYVTDYYTLPGVEPVRHPPAPTGMPYSSYEYECDKLLLPSGELAPGQTGFVYTELFYQSRKWNNVYIQIMS</sequence>
<accession>X1GVA5</accession>
<feature type="non-terminal residue" evidence="1">
    <location>
        <position position="1"/>
    </location>
</feature>
<gene>
    <name evidence="1" type="ORF">S03H2_33230</name>
</gene>
<name>X1GVA5_9ZZZZ</name>
<protein>
    <submittedName>
        <fullName evidence="1">Uncharacterized protein</fullName>
    </submittedName>
</protein>
<feature type="non-terminal residue" evidence="1">
    <location>
        <position position="286"/>
    </location>
</feature>